<evidence type="ECO:0000256" key="3">
    <source>
        <dbReference type="ARBA" id="ARBA00022741"/>
    </source>
</evidence>
<feature type="domain" description="cGAS/DncV-like nucleotidyltransferase C-terminal helical" evidence="5">
    <location>
        <begin position="233"/>
        <end position="332"/>
    </location>
</feature>
<proteinExistence type="predicted"/>
<dbReference type="EMBL" id="WPHR01000042">
    <property type="protein sequence ID" value="MUZ75983.1"/>
    <property type="molecule type" value="Genomic_DNA"/>
</dbReference>
<dbReference type="Pfam" id="PF26305">
    <property type="entry name" value="CD_NTase_C"/>
    <property type="match status" value="1"/>
</dbReference>
<keyword evidence="1" id="KW-0808">Transferase</keyword>
<dbReference type="Proteomes" id="UP000477951">
    <property type="component" value="Unassembled WGS sequence"/>
</dbReference>
<evidence type="ECO:0000256" key="4">
    <source>
        <dbReference type="ARBA" id="ARBA00023118"/>
    </source>
</evidence>
<evidence type="ECO:0000259" key="5">
    <source>
        <dbReference type="Pfam" id="PF26305"/>
    </source>
</evidence>
<dbReference type="AlphaFoldDB" id="A0A6L6VJH2"/>
<accession>A0A6L6VJH2</accession>
<name>A0A6L6VJH2_AGRVI</name>
<comment type="caution">
    <text evidence="6">The sequence shown here is derived from an EMBL/GenBank/DDBJ whole genome shotgun (WGS) entry which is preliminary data.</text>
</comment>
<reference evidence="6 7" key="1">
    <citation type="submission" date="2019-12" db="EMBL/GenBank/DDBJ databases">
        <title>Whole-genome sequencing of Allorhizobium vitis.</title>
        <authorList>
            <person name="Gan H.M."/>
            <person name="Szegedi E."/>
            <person name="Burr T."/>
            <person name="Savka M.A."/>
        </authorList>
    </citation>
    <scope>NUCLEOTIDE SEQUENCE [LARGE SCALE GENOMIC DNA]</scope>
    <source>
        <strain evidence="6 7">CG516</strain>
    </source>
</reference>
<evidence type="ECO:0000256" key="1">
    <source>
        <dbReference type="ARBA" id="ARBA00022679"/>
    </source>
</evidence>
<evidence type="ECO:0000313" key="6">
    <source>
        <dbReference type="EMBL" id="MUZ75983.1"/>
    </source>
</evidence>
<dbReference type="InterPro" id="IPR058909">
    <property type="entry name" value="CD_NTase_C"/>
</dbReference>
<evidence type="ECO:0000313" key="7">
    <source>
        <dbReference type="Proteomes" id="UP000477951"/>
    </source>
</evidence>
<sequence length="375" mass="42020">MARDVNRRLEQLAKRRKGTDRLGNLSYSEQTEVINKSILDESWQKRALDKPNTRYALGAMQAVDPDYTRISLETAERVGNQLLSRLEAQGLFVEFRIQGSVALDVHIRGVSDVDLLTLDRYFYTFNRFGPKSGSYSGTGTTETSQERLMKIRLKSEVALNDAFPAATVDKSGGKAIAIFGGSLARPVDVVPSHWYDTAEYQTSGREADRAVTILDKNVPTTIDNWPFLHIHKIHERDSSIGGGLKKAIRLAKNVKNDAETEGTSIALPSFDIASIMYHANLQALSRGSIYELAVLAEAQRHLDFLSNNQSYAMTLEVPDGSRKIIDKTEKFNALQKLSIEFDDLVREVAREQSRNLGLLPSLQEQRNILQDSYIL</sequence>
<protein>
    <recommendedName>
        <fullName evidence="5">cGAS/DncV-like nucleotidyltransferase C-terminal helical domain-containing protein</fullName>
    </recommendedName>
</protein>
<keyword evidence="4" id="KW-0051">Antiviral defense</keyword>
<gene>
    <name evidence="6" type="ORF">GOZ90_25345</name>
</gene>
<dbReference type="RefSeq" id="WP_156616504.1">
    <property type="nucleotide sequence ID" value="NZ_WPHR01000042.1"/>
</dbReference>
<evidence type="ECO:0000256" key="2">
    <source>
        <dbReference type="ARBA" id="ARBA00022695"/>
    </source>
</evidence>
<keyword evidence="2" id="KW-0548">Nucleotidyltransferase</keyword>
<organism evidence="6 7">
    <name type="scientific">Agrobacterium vitis</name>
    <name type="common">Rhizobium vitis</name>
    <dbReference type="NCBI Taxonomy" id="373"/>
    <lineage>
        <taxon>Bacteria</taxon>
        <taxon>Pseudomonadati</taxon>
        <taxon>Pseudomonadota</taxon>
        <taxon>Alphaproteobacteria</taxon>
        <taxon>Hyphomicrobiales</taxon>
        <taxon>Rhizobiaceae</taxon>
        <taxon>Rhizobium/Agrobacterium group</taxon>
        <taxon>Agrobacterium</taxon>
    </lineage>
</organism>
<keyword evidence="3" id="KW-0547">Nucleotide-binding</keyword>